<dbReference type="Pfam" id="PF02325">
    <property type="entry name" value="CCB3_YggT"/>
    <property type="match status" value="1"/>
</dbReference>
<feature type="transmembrane region" description="Helical" evidence="1">
    <location>
        <begin position="71"/>
        <end position="95"/>
    </location>
</feature>
<dbReference type="EMBL" id="FWFG01000061">
    <property type="protein sequence ID" value="SLM91648.1"/>
    <property type="molecule type" value="Genomic_DNA"/>
</dbReference>
<reference evidence="2 3" key="1">
    <citation type="submission" date="2017-02" db="EMBL/GenBank/DDBJ databases">
        <authorList>
            <person name="Peterson S.W."/>
        </authorList>
    </citation>
    <scope>NUCLEOTIDE SEQUENCE [LARGE SCALE GENOMIC DNA]</scope>
    <source>
        <strain evidence="2 3">CIP104813</strain>
    </source>
</reference>
<keyword evidence="3" id="KW-1185">Reference proteome</keyword>
<dbReference type="RefSeq" id="WP_087103923.1">
    <property type="nucleotide sequence ID" value="NZ_FWFG01000061.1"/>
</dbReference>
<protein>
    <submittedName>
        <fullName evidence="2">Possible membrane protein</fullName>
    </submittedName>
</protein>
<dbReference type="AlphaFoldDB" id="A0A1X6X0C5"/>
<proteinExistence type="predicted"/>
<keyword evidence="1" id="KW-0812">Transmembrane</keyword>
<name>A0A1X6X0C5_9MICO</name>
<keyword evidence="1" id="KW-0472">Membrane</keyword>
<dbReference type="Proteomes" id="UP000195981">
    <property type="component" value="Unassembled WGS sequence"/>
</dbReference>
<dbReference type="OrthoDB" id="3216131at2"/>
<organism evidence="2 3">
    <name type="scientific">Brachybacterium nesterenkovii</name>
    <dbReference type="NCBI Taxonomy" id="47847"/>
    <lineage>
        <taxon>Bacteria</taxon>
        <taxon>Bacillati</taxon>
        <taxon>Actinomycetota</taxon>
        <taxon>Actinomycetes</taxon>
        <taxon>Micrococcales</taxon>
        <taxon>Dermabacteraceae</taxon>
        <taxon>Brachybacterium</taxon>
    </lineage>
</organism>
<feature type="transmembrane region" description="Helical" evidence="1">
    <location>
        <begin position="7"/>
        <end position="28"/>
    </location>
</feature>
<gene>
    <name evidence="2" type="ORF">FM110_06905</name>
</gene>
<dbReference type="InterPro" id="IPR003425">
    <property type="entry name" value="CCB3/YggT"/>
</dbReference>
<accession>A0A1X6X0C5</accession>
<evidence type="ECO:0000313" key="2">
    <source>
        <dbReference type="EMBL" id="SLM91648.1"/>
    </source>
</evidence>
<sequence length="97" mass="10839">MQIIAGVAHLVVLLYILVLLARLVIDWIQAYAPVYRPRGIVLVLFEAVYTLTDPPVRLLRRWIPPLRIGGIMLDLSLMILLVAGWVLLSVLGGIVRS</sequence>
<keyword evidence="1" id="KW-1133">Transmembrane helix</keyword>
<dbReference type="GO" id="GO:0016020">
    <property type="term" value="C:membrane"/>
    <property type="evidence" value="ECO:0007669"/>
    <property type="project" value="InterPro"/>
</dbReference>
<evidence type="ECO:0000313" key="3">
    <source>
        <dbReference type="Proteomes" id="UP000195981"/>
    </source>
</evidence>
<evidence type="ECO:0000256" key="1">
    <source>
        <dbReference type="SAM" id="Phobius"/>
    </source>
</evidence>